<dbReference type="AlphaFoldDB" id="A0A8J7U4F6"/>
<feature type="signal peptide" evidence="1">
    <location>
        <begin position="1"/>
        <end position="28"/>
    </location>
</feature>
<organism evidence="2 3">
    <name type="scientific">Acanthopleuribacter pedis</name>
    <dbReference type="NCBI Taxonomy" id="442870"/>
    <lineage>
        <taxon>Bacteria</taxon>
        <taxon>Pseudomonadati</taxon>
        <taxon>Acidobacteriota</taxon>
        <taxon>Holophagae</taxon>
        <taxon>Acanthopleuribacterales</taxon>
        <taxon>Acanthopleuribacteraceae</taxon>
        <taxon>Acanthopleuribacter</taxon>
    </lineage>
</organism>
<proteinExistence type="predicted"/>
<dbReference type="Proteomes" id="UP000664417">
    <property type="component" value="Unassembled WGS sequence"/>
</dbReference>
<comment type="caution">
    <text evidence="2">The sequence shown here is derived from an EMBL/GenBank/DDBJ whole genome shotgun (WGS) entry which is preliminary data.</text>
</comment>
<evidence type="ECO:0000313" key="3">
    <source>
        <dbReference type="Proteomes" id="UP000664417"/>
    </source>
</evidence>
<protein>
    <submittedName>
        <fullName evidence="2">VWA domain-containing protein</fullName>
    </submittedName>
</protein>
<name>A0A8J7U4F6_9BACT</name>
<gene>
    <name evidence="2" type="ORF">J3U88_19120</name>
</gene>
<evidence type="ECO:0000313" key="2">
    <source>
        <dbReference type="EMBL" id="MBO1320597.1"/>
    </source>
</evidence>
<reference evidence="2" key="1">
    <citation type="submission" date="2021-03" db="EMBL/GenBank/DDBJ databases">
        <authorList>
            <person name="Wang G."/>
        </authorList>
    </citation>
    <scope>NUCLEOTIDE SEQUENCE</scope>
    <source>
        <strain evidence="2">KCTC 12899</strain>
    </source>
</reference>
<dbReference type="InterPro" id="IPR017802">
    <property type="entry name" value="VWFA-rel_acidobac-type"/>
</dbReference>
<feature type="chain" id="PRO_5035257013" evidence="1">
    <location>
        <begin position="29"/>
        <end position="498"/>
    </location>
</feature>
<dbReference type="NCBIfam" id="TIGR03436">
    <property type="entry name" value="acidobact_VWFA"/>
    <property type="match status" value="1"/>
</dbReference>
<evidence type="ECO:0000256" key="1">
    <source>
        <dbReference type="SAM" id="SignalP"/>
    </source>
</evidence>
<dbReference type="RefSeq" id="WP_207860551.1">
    <property type="nucleotide sequence ID" value="NZ_JAFREP010000018.1"/>
</dbReference>
<dbReference type="EMBL" id="JAFREP010000018">
    <property type="protein sequence ID" value="MBO1320597.1"/>
    <property type="molecule type" value="Genomic_DNA"/>
</dbReference>
<accession>A0A8J7U4F6</accession>
<keyword evidence="3" id="KW-1185">Reference proteome</keyword>
<keyword evidence="1" id="KW-0732">Signal</keyword>
<sequence length="498" mass="56671">MTELRRFNPWTLLSIALMTFGASGYAVAQSRGAGVQEEIDVNLVELVVRAEHLSGKTLRGLTRGDFVVHENGRRQTIDSIEEVDLNAMNADEQQANRSRFMILLDFKNTEFVSMRPMFKNLREFATIYDHGSSELGLAINGDGIVEIQPFTKDRDAFLTAIDRAENYYHNSRYRNTRSYHMDHRLRHHRGFFPNYLGHYGHLGRPVLGPEHLNPNHYRQELEILGQFVNYLGAYSGRKDLLLISNPWDLGSRDDTEGASNQPEVLSIKDIQTTALFNKVSVNVLSLEPHENIAAGRFGRIRNDNYFDRTSEIAANTAGVFYRVQGGAVPKMLERVNEEINHYYRIRYYSNAQNDRYRRVQVKVKGITKLANHFAGYYPQSALIPAQTVGGVLRGNADEMALAVNAEWMAWTHAGWKKRRANVAVSYRAYDENGVLIAEQVKAAEMRVKKRRGAYTYPILAQKVAFNWADGQQPAWIEATVVDLTSGERVFVKNNLASF</sequence>